<dbReference type="NCBIfam" id="TIGR00231">
    <property type="entry name" value="small_GTP"/>
    <property type="match status" value="1"/>
</dbReference>
<dbReference type="InParanoid" id="E1ZE10"/>
<dbReference type="GO" id="GO:0003924">
    <property type="term" value="F:GTPase activity"/>
    <property type="evidence" value="ECO:0007669"/>
    <property type="project" value="InterPro"/>
</dbReference>
<dbReference type="PANTHER" id="PTHR47979">
    <property type="entry name" value="DRAB11-RELATED"/>
    <property type="match status" value="1"/>
</dbReference>
<dbReference type="Pfam" id="PF00071">
    <property type="entry name" value="Ras"/>
    <property type="match status" value="1"/>
</dbReference>
<evidence type="ECO:0000256" key="1">
    <source>
        <dbReference type="ARBA" id="ARBA00006270"/>
    </source>
</evidence>
<dbReference type="Gene3D" id="3.40.50.300">
    <property type="entry name" value="P-loop containing nucleotide triphosphate hydrolases"/>
    <property type="match status" value="1"/>
</dbReference>
<dbReference type="Proteomes" id="UP000008141">
    <property type="component" value="Unassembled WGS sequence"/>
</dbReference>
<dbReference type="EMBL" id="GL433843">
    <property type="protein sequence ID" value="EFN55949.1"/>
    <property type="molecule type" value="Genomic_DNA"/>
</dbReference>
<evidence type="ECO:0000256" key="7">
    <source>
        <dbReference type="ARBA" id="ARBA00037868"/>
    </source>
</evidence>
<evidence type="ECO:0000313" key="9">
    <source>
        <dbReference type="Proteomes" id="UP000008141"/>
    </source>
</evidence>
<dbReference type="PROSITE" id="PS51421">
    <property type="entry name" value="RAS"/>
    <property type="match status" value="1"/>
</dbReference>
<evidence type="ECO:0000256" key="5">
    <source>
        <dbReference type="ARBA" id="ARBA00023288"/>
    </source>
</evidence>
<gene>
    <name evidence="8" type="ORF">CHLNCDRAFT_48772</name>
</gene>
<proteinExistence type="inferred from homology"/>
<evidence type="ECO:0000256" key="6">
    <source>
        <dbReference type="ARBA" id="ARBA00023289"/>
    </source>
</evidence>
<keyword evidence="4" id="KW-0472">Membrane</keyword>
<accession>E1ZE10</accession>
<keyword evidence="9" id="KW-1185">Reference proteome</keyword>
<dbReference type="KEGG" id="cvr:CHLNCDRAFT_48772"/>
<dbReference type="InterPro" id="IPR050209">
    <property type="entry name" value="Rab_GTPases_membrane_traffic"/>
</dbReference>
<dbReference type="eggNOG" id="KOG0087">
    <property type="taxonomic scope" value="Eukaryota"/>
</dbReference>
<dbReference type="GO" id="GO:0012505">
    <property type="term" value="C:endomembrane system"/>
    <property type="evidence" value="ECO:0007669"/>
    <property type="project" value="UniProtKB-SubCell"/>
</dbReference>
<dbReference type="SUPFAM" id="SSF52540">
    <property type="entry name" value="P-loop containing nucleoside triphosphate hydrolases"/>
    <property type="match status" value="1"/>
</dbReference>
<evidence type="ECO:0000256" key="2">
    <source>
        <dbReference type="ARBA" id="ARBA00022741"/>
    </source>
</evidence>
<dbReference type="SMART" id="SM00175">
    <property type="entry name" value="RAB"/>
    <property type="match status" value="1"/>
</dbReference>
<evidence type="ECO:0000256" key="3">
    <source>
        <dbReference type="ARBA" id="ARBA00023134"/>
    </source>
</evidence>
<evidence type="ECO:0000256" key="4">
    <source>
        <dbReference type="ARBA" id="ARBA00023136"/>
    </source>
</evidence>
<dbReference type="GO" id="GO:0005525">
    <property type="term" value="F:GTP binding"/>
    <property type="evidence" value="ECO:0007669"/>
    <property type="project" value="UniProtKB-KW"/>
</dbReference>
<dbReference type="SMART" id="SM00176">
    <property type="entry name" value="RAN"/>
    <property type="match status" value="1"/>
</dbReference>
<dbReference type="SMART" id="SM00173">
    <property type="entry name" value="RAS"/>
    <property type="match status" value="1"/>
</dbReference>
<dbReference type="CDD" id="cd01868">
    <property type="entry name" value="Rab11_like"/>
    <property type="match status" value="1"/>
</dbReference>
<evidence type="ECO:0000313" key="8">
    <source>
        <dbReference type="EMBL" id="EFN55949.1"/>
    </source>
</evidence>
<name>E1ZE10_CHLVA</name>
<dbReference type="SMART" id="SM00174">
    <property type="entry name" value="RHO"/>
    <property type="match status" value="1"/>
</dbReference>
<keyword evidence="5" id="KW-0449">Lipoprotein</keyword>
<keyword evidence="3" id="KW-0342">GTP-binding</keyword>
<protein>
    <submittedName>
        <fullName evidence="8">Uncharacterized protein</fullName>
    </submittedName>
</protein>
<comment type="subcellular location">
    <subcellularLocation>
        <location evidence="7">Endomembrane system</location>
        <topology evidence="7">Lipid-anchor</topology>
    </subcellularLocation>
</comment>
<dbReference type="FunFam" id="3.40.50.300:FF:000067">
    <property type="entry name" value="ras-related protein RABA1f"/>
    <property type="match status" value="1"/>
</dbReference>
<dbReference type="GeneID" id="17355286"/>
<dbReference type="PROSITE" id="PS51419">
    <property type="entry name" value="RAB"/>
    <property type="match status" value="1"/>
</dbReference>
<dbReference type="InterPro" id="IPR001806">
    <property type="entry name" value="Small_GTPase"/>
</dbReference>
<organism evidence="9">
    <name type="scientific">Chlorella variabilis</name>
    <name type="common">Green alga</name>
    <dbReference type="NCBI Taxonomy" id="554065"/>
    <lineage>
        <taxon>Eukaryota</taxon>
        <taxon>Viridiplantae</taxon>
        <taxon>Chlorophyta</taxon>
        <taxon>core chlorophytes</taxon>
        <taxon>Trebouxiophyceae</taxon>
        <taxon>Chlorellales</taxon>
        <taxon>Chlorellaceae</taxon>
        <taxon>Chlorella clade</taxon>
        <taxon>Chlorella</taxon>
    </lineage>
</organism>
<dbReference type="InterPro" id="IPR005225">
    <property type="entry name" value="Small_GTP-bd"/>
</dbReference>
<dbReference type="PROSITE" id="PS51420">
    <property type="entry name" value="RHO"/>
    <property type="match status" value="1"/>
</dbReference>
<sequence>MASRQRSDDDYDMLLKVVLIGDSGVGKTNCLSRFCRGEFQASSKPTIGVEFATKALTIEGDLIKCQIWDTAGQERYRAITNAYYRGAVGALLVYDVTRASSFESIPRWLNELREHASSDMVVMLVGNKTDLVDQRDVSMQQGQELAQREGLLFIETSALDGSNVEQAFSRVAAEIHGIVRKRRLESQAAEDEELAPMPRGISIPIAVQPTQPQQQQSRCCSS</sequence>
<comment type="similarity">
    <text evidence="1">Belongs to the small GTPase superfamily. Rab family.</text>
</comment>
<dbReference type="RefSeq" id="XP_005848051.1">
    <property type="nucleotide sequence ID" value="XM_005847989.1"/>
</dbReference>
<dbReference type="OrthoDB" id="9989112at2759"/>
<dbReference type="InterPro" id="IPR027417">
    <property type="entry name" value="P-loop_NTPase"/>
</dbReference>
<keyword evidence="2" id="KW-0547">Nucleotide-binding</keyword>
<dbReference type="PRINTS" id="PR00449">
    <property type="entry name" value="RASTRNSFRMNG"/>
</dbReference>
<keyword evidence="6" id="KW-0636">Prenylation</keyword>
<dbReference type="STRING" id="554065.E1ZE10"/>
<reference evidence="8 9" key="1">
    <citation type="journal article" date="2010" name="Plant Cell">
        <title>The Chlorella variabilis NC64A genome reveals adaptation to photosymbiosis, coevolution with viruses, and cryptic sex.</title>
        <authorList>
            <person name="Blanc G."/>
            <person name="Duncan G."/>
            <person name="Agarkova I."/>
            <person name="Borodovsky M."/>
            <person name="Gurnon J."/>
            <person name="Kuo A."/>
            <person name="Lindquist E."/>
            <person name="Lucas S."/>
            <person name="Pangilinan J."/>
            <person name="Polle J."/>
            <person name="Salamov A."/>
            <person name="Terry A."/>
            <person name="Yamada T."/>
            <person name="Dunigan D.D."/>
            <person name="Grigoriev I.V."/>
            <person name="Claverie J.M."/>
            <person name="Van Etten J.L."/>
        </authorList>
    </citation>
    <scope>NUCLEOTIDE SEQUENCE [LARGE SCALE GENOMIC DNA]</scope>
    <source>
        <strain evidence="8 9">NC64A</strain>
    </source>
</reference>
<dbReference type="AlphaFoldDB" id="E1ZE10"/>